<dbReference type="PANTHER" id="PTHR30532:SF24">
    <property type="entry name" value="FERRIC ENTEROBACTIN-BINDING PERIPLASMIC PROTEIN FEPB"/>
    <property type="match status" value="1"/>
</dbReference>
<dbReference type="InterPro" id="IPR002491">
    <property type="entry name" value="ABC_transptr_periplasmic_BD"/>
</dbReference>
<organism evidence="8 9">
    <name type="scientific">Roseibium aggregatum</name>
    <dbReference type="NCBI Taxonomy" id="187304"/>
    <lineage>
        <taxon>Bacteria</taxon>
        <taxon>Pseudomonadati</taxon>
        <taxon>Pseudomonadota</taxon>
        <taxon>Alphaproteobacteria</taxon>
        <taxon>Hyphomicrobiales</taxon>
        <taxon>Stappiaceae</taxon>
        <taxon>Roseibium</taxon>
    </lineage>
</organism>
<evidence type="ECO:0000313" key="9">
    <source>
        <dbReference type="Proteomes" id="UP000664096"/>
    </source>
</evidence>
<comment type="similarity">
    <text evidence="2">Belongs to the bacterial solute-binding protein 8 family.</text>
</comment>
<comment type="subcellular location">
    <subcellularLocation>
        <location evidence="1">Cell envelope</location>
    </subcellularLocation>
</comment>
<evidence type="ECO:0000256" key="5">
    <source>
        <dbReference type="ARBA" id="ARBA00022729"/>
    </source>
</evidence>
<proteinExistence type="inferred from homology"/>
<dbReference type="Gene3D" id="3.40.50.1980">
    <property type="entry name" value="Nitrogenase molybdenum iron protein domain"/>
    <property type="match status" value="2"/>
</dbReference>
<dbReference type="RefSeq" id="WP_207142151.1">
    <property type="nucleotide sequence ID" value="NZ_JAEKJZ010000004.1"/>
</dbReference>
<dbReference type="GO" id="GO:1901678">
    <property type="term" value="P:iron coordination entity transport"/>
    <property type="evidence" value="ECO:0007669"/>
    <property type="project" value="UniProtKB-ARBA"/>
</dbReference>
<sequence length="330" mass="36096">MRLARSLCLFVVAVLFPVCGVCAEADRSGPVKLETMWGETRIENTPQRIVSLSYNGGDHLLALGIKPVAIRHWYGGNAQGVWPWAEEALGGHEPIILRGEVDVERVALLKPDLIEALWSGISEDEYRQLSKIAPVLAPRAEYGSYGTPWPVMLKTIGVATGKADEADRLVRELEGRFAETRRRHPGWQGRTVAVGWPGGPGFYTAGDIRGRLMKELGFEIPDALERLSPGTYYINVSRELTELYDTDVLIWLDSGVGVSAVRSLPLRHTMRAFRQGRELVADPLLAAAMSFSSPLSLGYALDRLVPLIEAAVDGDPETRVPSTVAAGLAE</sequence>
<keyword evidence="5 6" id="KW-0732">Signal</keyword>
<evidence type="ECO:0000259" key="7">
    <source>
        <dbReference type="PROSITE" id="PS50983"/>
    </source>
</evidence>
<keyword evidence="4" id="KW-0408">Iron</keyword>
<evidence type="ECO:0000313" key="8">
    <source>
        <dbReference type="EMBL" id="MBN9672297.1"/>
    </source>
</evidence>
<dbReference type="GO" id="GO:0030288">
    <property type="term" value="C:outer membrane-bounded periplasmic space"/>
    <property type="evidence" value="ECO:0007669"/>
    <property type="project" value="TreeGrafter"/>
</dbReference>
<accession>A0A939J545</accession>
<dbReference type="Pfam" id="PF01497">
    <property type="entry name" value="Peripla_BP_2"/>
    <property type="match status" value="1"/>
</dbReference>
<dbReference type="CDD" id="cd01146">
    <property type="entry name" value="FhuD"/>
    <property type="match status" value="1"/>
</dbReference>
<evidence type="ECO:0000256" key="4">
    <source>
        <dbReference type="ARBA" id="ARBA00022496"/>
    </source>
</evidence>
<evidence type="ECO:0000256" key="6">
    <source>
        <dbReference type="SAM" id="SignalP"/>
    </source>
</evidence>
<reference evidence="8" key="1">
    <citation type="submission" date="2020-12" db="EMBL/GenBank/DDBJ databases">
        <title>Oil enriched cultivation method for isolating marine PHA-producing bacteria.</title>
        <authorList>
            <person name="Zheng W."/>
            <person name="Yu S."/>
            <person name="Huang Y."/>
        </authorList>
    </citation>
    <scope>NUCLEOTIDE SEQUENCE</scope>
    <source>
        <strain evidence="8">SY-2-12</strain>
    </source>
</reference>
<feature type="domain" description="Fe/B12 periplasmic-binding" evidence="7">
    <location>
        <begin position="48"/>
        <end position="312"/>
    </location>
</feature>
<evidence type="ECO:0000256" key="3">
    <source>
        <dbReference type="ARBA" id="ARBA00022448"/>
    </source>
</evidence>
<name>A0A939J545_9HYPH</name>
<dbReference type="SUPFAM" id="SSF53807">
    <property type="entry name" value="Helical backbone' metal receptor"/>
    <property type="match status" value="1"/>
</dbReference>
<keyword evidence="4" id="KW-0406">Ion transport</keyword>
<dbReference type="AlphaFoldDB" id="A0A939J545"/>
<keyword evidence="3" id="KW-0813">Transport</keyword>
<evidence type="ECO:0000256" key="1">
    <source>
        <dbReference type="ARBA" id="ARBA00004196"/>
    </source>
</evidence>
<dbReference type="InterPro" id="IPR051313">
    <property type="entry name" value="Bact_iron-sidero_bind"/>
</dbReference>
<feature type="chain" id="PRO_5037818715" evidence="6">
    <location>
        <begin position="24"/>
        <end position="330"/>
    </location>
</feature>
<dbReference type="Proteomes" id="UP000664096">
    <property type="component" value="Unassembled WGS sequence"/>
</dbReference>
<dbReference type="EMBL" id="JAEKJZ010000004">
    <property type="protein sequence ID" value="MBN9672297.1"/>
    <property type="molecule type" value="Genomic_DNA"/>
</dbReference>
<evidence type="ECO:0000256" key="2">
    <source>
        <dbReference type="ARBA" id="ARBA00008814"/>
    </source>
</evidence>
<comment type="caution">
    <text evidence="8">The sequence shown here is derived from an EMBL/GenBank/DDBJ whole genome shotgun (WGS) entry which is preliminary data.</text>
</comment>
<dbReference type="PANTHER" id="PTHR30532">
    <property type="entry name" value="IRON III DICITRATE-BINDING PERIPLASMIC PROTEIN"/>
    <property type="match status" value="1"/>
</dbReference>
<protein>
    <submittedName>
        <fullName evidence="8">Iron-siderophore ABC transporter substrate-binding protein</fullName>
    </submittedName>
</protein>
<feature type="signal peptide" evidence="6">
    <location>
        <begin position="1"/>
        <end position="23"/>
    </location>
</feature>
<dbReference type="PROSITE" id="PS50983">
    <property type="entry name" value="FE_B12_PBP"/>
    <property type="match status" value="1"/>
</dbReference>
<keyword evidence="4" id="KW-0410">Iron transport</keyword>
<gene>
    <name evidence="8" type="ORF">JF539_18230</name>
</gene>